<evidence type="ECO:0000256" key="1">
    <source>
        <dbReference type="ARBA" id="ARBA00015125"/>
    </source>
</evidence>
<dbReference type="CDD" id="cd01948">
    <property type="entry name" value="EAL"/>
    <property type="match status" value="1"/>
</dbReference>
<dbReference type="STRING" id="1134435.AC731_016420"/>
<dbReference type="Gene3D" id="3.30.70.270">
    <property type="match status" value="1"/>
</dbReference>
<dbReference type="Pfam" id="PF00990">
    <property type="entry name" value="GGDEF"/>
    <property type="match status" value="1"/>
</dbReference>
<dbReference type="NCBIfam" id="TIGR00229">
    <property type="entry name" value="sensory_box"/>
    <property type="match status" value="1"/>
</dbReference>
<dbReference type="Gene3D" id="3.20.20.450">
    <property type="entry name" value="EAL domain"/>
    <property type="match status" value="1"/>
</dbReference>
<dbReference type="PANTHER" id="PTHR44757:SF2">
    <property type="entry name" value="BIOFILM ARCHITECTURE MAINTENANCE PROTEIN MBAA"/>
    <property type="match status" value="1"/>
</dbReference>
<accession>A0A127K8V0</accession>
<dbReference type="InterPro" id="IPR013655">
    <property type="entry name" value="PAS_fold_3"/>
</dbReference>
<dbReference type="KEGG" id="thu:AC731_016420"/>
<dbReference type="SUPFAM" id="SSF141868">
    <property type="entry name" value="EAL domain-like"/>
    <property type="match status" value="1"/>
</dbReference>
<dbReference type="SMART" id="SM00091">
    <property type="entry name" value="PAS"/>
    <property type="match status" value="2"/>
</dbReference>
<dbReference type="CDD" id="cd01949">
    <property type="entry name" value="GGDEF"/>
    <property type="match status" value="1"/>
</dbReference>
<dbReference type="PROSITE" id="PS50883">
    <property type="entry name" value="EAL"/>
    <property type="match status" value="1"/>
</dbReference>
<sequence>MQALQCEACITSCRHRRRMLFVPFEEPKDVKIDDAGLDAKAGELEFGDAEILRRKAFLEFGESDALLLRRVHATLNQHAEDFIRGFYAHLYAFEETRRLLPEAEGLLQLQRTQSAYFQGLTAGDYGRDYFEHRLRVGFVHQRVGLAPEWYLGAYAKYLSGLLPTISEHFGDDRDGFIATMRAFIKVVLLDMGLAIDAYIQARDKTILGLKNYAELVFDSMHDGILVLSPELRIESCNRRFLDLLGEDSAVPLNRPLAEVLRADDLDAAIRAVLRGGTAVRDRIFSLQLVRRRTQSRARITLKRVCLGDQGDRALMVIEEISHEEWLRLQAEERLARNEALLRQAQAVARIGSWRIEPEGPDPEALEWSEETYRLFGIPAGTRVTYADFLARVHPEDRERVGAAWEAALGGRPYVVEHRIEIDGETRWLEERAEFCRDAEGQLHWAIGTVQDITERKHTDGRIERLAYYDTLTELPNRSYFGENLKKKLALARAQGHPLALLFIDLDRFKDINDTQGHQAGDRVLAEVARRFRDTMRQDELLARLGGDEFVVVAEDTNRQGAEAIALRLLAAMRKPVGVRSTDFQLGASIGIAVYPDDATNAQNLIKHADIAMYRAKAGGGGHCFYNPDMGERLRRDLELVQRFGQALGNNQLQLHYQPKVLIGDGALAGAEALLRWQDPEWGWVSPADFLPIIEERGMTVRLGEWVLAEACRQLCAWRDAGLPLPPRVAINVSARQIDEKDFAARALAIIDAAGLTPSHFEIELTESSMMRDPHCAMEVTQALVDAGFAFAIDDFGTGYSSLSYLKRFPVHTLKIDRSFVRDMLEDGNDHGIVRTIIAMAQNLGLTPLAEGVEDARQAECLHALGCVEAQGFHFGHPLPAVDFAETWLRPPCPATAL</sequence>
<dbReference type="Pfam" id="PF08448">
    <property type="entry name" value="PAS_4"/>
    <property type="match status" value="1"/>
</dbReference>
<dbReference type="InterPro" id="IPR043128">
    <property type="entry name" value="Rev_trsase/Diguanyl_cyclase"/>
</dbReference>
<dbReference type="InterPro" id="IPR035965">
    <property type="entry name" value="PAS-like_dom_sf"/>
</dbReference>
<feature type="domain" description="GGDEF" evidence="5">
    <location>
        <begin position="496"/>
        <end position="627"/>
    </location>
</feature>
<dbReference type="InterPro" id="IPR001633">
    <property type="entry name" value="EAL_dom"/>
</dbReference>
<organism evidence="6 7">
    <name type="scientific">Thauera humireducens</name>
    <dbReference type="NCBI Taxonomy" id="1134435"/>
    <lineage>
        <taxon>Bacteria</taxon>
        <taxon>Pseudomonadati</taxon>
        <taxon>Pseudomonadota</taxon>
        <taxon>Betaproteobacteria</taxon>
        <taxon>Rhodocyclales</taxon>
        <taxon>Zoogloeaceae</taxon>
        <taxon>Thauera</taxon>
    </lineage>
</organism>
<dbReference type="GO" id="GO:0003824">
    <property type="term" value="F:catalytic activity"/>
    <property type="evidence" value="ECO:0007669"/>
    <property type="project" value="UniProtKB-ARBA"/>
</dbReference>
<dbReference type="PANTHER" id="PTHR44757">
    <property type="entry name" value="DIGUANYLATE CYCLASE DGCP"/>
    <property type="match status" value="1"/>
</dbReference>
<dbReference type="SUPFAM" id="SSF46458">
    <property type="entry name" value="Globin-like"/>
    <property type="match status" value="1"/>
</dbReference>
<dbReference type="Gene3D" id="2.10.70.100">
    <property type="match status" value="1"/>
</dbReference>
<evidence type="ECO:0000259" key="5">
    <source>
        <dbReference type="PROSITE" id="PS50887"/>
    </source>
</evidence>
<dbReference type="InterPro" id="IPR000160">
    <property type="entry name" value="GGDEF_dom"/>
</dbReference>
<evidence type="ECO:0000313" key="7">
    <source>
        <dbReference type="Proteomes" id="UP000036902"/>
    </source>
</evidence>
<dbReference type="InterPro" id="IPR000700">
    <property type="entry name" value="PAS-assoc_C"/>
</dbReference>
<dbReference type="SUPFAM" id="SSF55785">
    <property type="entry name" value="PYP-like sensor domain (PAS domain)"/>
    <property type="match status" value="2"/>
</dbReference>
<dbReference type="PROSITE" id="PS50887">
    <property type="entry name" value="GGDEF"/>
    <property type="match status" value="1"/>
</dbReference>
<reference evidence="7" key="1">
    <citation type="submission" date="2016-03" db="EMBL/GenBank/DDBJ databases">
        <authorList>
            <person name="Ma C."/>
            <person name="Zhou S."/>
            <person name="Yang G."/>
        </authorList>
    </citation>
    <scope>NUCLEOTIDE SEQUENCE [LARGE SCALE GENOMIC DNA]</scope>
    <source>
        <strain evidence="7">SgZ-1</strain>
    </source>
</reference>
<dbReference type="NCBIfam" id="TIGR00254">
    <property type="entry name" value="GGDEF"/>
    <property type="match status" value="1"/>
</dbReference>
<name>A0A127K8V0_9RHOO</name>
<keyword evidence="7" id="KW-1185">Reference proteome</keyword>
<dbReference type="Gene3D" id="3.30.450.20">
    <property type="entry name" value="PAS domain"/>
    <property type="match status" value="2"/>
</dbReference>
<proteinExistence type="predicted"/>
<dbReference type="EMBL" id="CP014646">
    <property type="protein sequence ID" value="AMO38379.1"/>
    <property type="molecule type" value="Genomic_DNA"/>
</dbReference>
<dbReference type="InterPro" id="IPR012292">
    <property type="entry name" value="Globin/Proto"/>
</dbReference>
<dbReference type="CDD" id="cd00130">
    <property type="entry name" value="PAS"/>
    <property type="match status" value="1"/>
</dbReference>
<dbReference type="InterPro" id="IPR044398">
    <property type="entry name" value="Globin-sensor_dom"/>
</dbReference>
<dbReference type="FunFam" id="3.30.70.270:FF:000001">
    <property type="entry name" value="Diguanylate cyclase domain protein"/>
    <property type="match status" value="1"/>
</dbReference>
<dbReference type="GO" id="GO:0019825">
    <property type="term" value="F:oxygen binding"/>
    <property type="evidence" value="ECO:0007669"/>
    <property type="project" value="InterPro"/>
</dbReference>
<dbReference type="GO" id="GO:0020037">
    <property type="term" value="F:heme binding"/>
    <property type="evidence" value="ECO:0007669"/>
    <property type="project" value="InterPro"/>
</dbReference>
<evidence type="ECO:0000259" key="3">
    <source>
        <dbReference type="PROSITE" id="PS50113"/>
    </source>
</evidence>
<protein>
    <recommendedName>
        <fullName evidence="1">Diguanylate cyclase DosC</fullName>
    </recommendedName>
    <alternativeName>
        <fullName evidence="2">Direct oxygen-sensing cyclase</fullName>
    </alternativeName>
</protein>
<dbReference type="Pfam" id="PF08447">
    <property type="entry name" value="PAS_3"/>
    <property type="match status" value="1"/>
</dbReference>
<gene>
    <name evidence="6" type="ORF">AC731_016420</name>
</gene>
<dbReference type="InterPro" id="IPR052155">
    <property type="entry name" value="Biofilm_reg_signaling"/>
</dbReference>
<dbReference type="InterPro" id="IPR009050">
    <property type="entry name" value="Globin-like_sf"/>
</dbReference>
<dbReference type="InterPro" id="IPR029787">
    <property type="entry name" value="Nucleotide_cyclase"/>
</dbReference>
<dbReference type="AlphaFoldDB" id="A0A127K8V0"/>
<evidence type="ECO:0000313" key="6">
    <source>
        <dbReference type="EMBL" id="AMO38379.1"/>
    </source>
</evidence>
<evidence type="ECO:0000259" key="4">
    <source>
        <dbReference type="PROSITE" id="PS50883"/>
    </source>
</evidence>
<dbReference type="InterPro" id="IPR035919">
    <property type="entry name" value="EAL_sf"/>
</dbReference>
<dbReference type="InterPro" id="IPR013656">
    <property type="entry name" value="PAS_4"/>
</dbReference>
<dbReference type="Pfam" id="PF11563">
    <property type="entry name" value="Protoglobin"/>
    <property type="match status" value="1"/>
</dbReference>
<evidence type="ECO:0000256" key="2">
    <source>
        <dbReference type="ARBA" id="ARBA00029839"/>
    </source>
</evidence>
<dbReference type="Proteomes" id="UP000036902">
    <property type="component" value="Chromosome"/>
</dbReference>
<feature type="domain" description="EAL" evidence="4">
    <location>
        <begin position="636"/>
        <end position="891"/>
    </location>
</feature>
<feature type="domain" description="PAC" evidence="3">
    <location>
        <begin position="411"/>
        <end position="464"/>
    </location>
</feature>
<dbReference type="SUPFAM" id="SSF55073">
    <property type="entry name" value="Nucleotide cyclase"/>
    <property type="match status" value="1"/>
</dbReference>
<dbReference type="PROSITE" id="PS50113">
    <property type="entry name" value="PAC"/>
    <property type="match status" value="1"/>
</dbReference>
<dbReference type="Pfam" id="PF00563">
    <property type="entry name" value="EAL"/>
    <property type="match status" value="1"/>
</dbReference>
<dbReference type="Gene3D" id="1.10.490.10">
    <property type="entry name" value="Globins"/>
    <property type="match status" value="1"/>
</dbReference>
<dbReference type="SMART" id="SM00052">
    <property type="entry name" value="EAL"/>
    <property type="match status" value="1"/>
</dbReference>
<dbReference type="InterPro" id="IPR000014">
    <property type="entry name" value="PAS"/>
</dbReference>
<dbReference type="SMART" id="SM00267">
    <property type="entry name" value="GGDEF"/>
    <property type="match status" value="1"/>
</dbReference>